<protein>
    <submittedName>
        <fullName evidence="1">Uncharacterized protein</fullName>
    </submittedName>
</protein>
<comment type="caution">
    <text evidence="1">The sequence shown here is derived from an EMBL/GenBank/DDBJ whole genome shotgun (WGS) entry which is preliminary data.</text>
</comment>
<reference evidence="1" key="1">
    <citation type="journal article" date="2021" name="New Phytol.">
        <title>Evolutionary innovations through gain and loss of genes in the ectomycorrhizal Boletales.</title>
        <authorList>
            <person name="Wu G."/>
            <person name="Miyauchi S."/>
            <person name="Morin E."/>
            <person name="Kuo A."/>
            <person name="Drula E."/>
            <person name="Varga T."/>
            <person name="Kohler A."/>
            <person name="Feng B."/>
            <person name="Cao Y."/>
            <person name="Lipzen A."/>
            <person name="Daum C."/>
            <person name="Hundley H."/>
            <person name="Pangilinan J."/>
            <person name="Johnson J."/>
            <person name="Barry K."/>
            <person name="LaButti K."/>
            <person name="Ng V."/>
            <person name="Ahrendt S."/>
            <person name="Min B."/>
            <person name="Choi I.G."/>
            <person name="Park H."/>
            <person name="Plett J.M."/>
            <person name="Magnuson J."/>
            <person name="Spatafora J.W."/>
            <person name="Nagy L.G."/>
            <person name="Henrissat B."/>
            <person name="Grigoriev I.V."/>
            <person name="Yang Z.L."/>
            <person name="Xu J."/>
            <person name="Martin F.M."/>
        </authorList>
    </citation>
    <scope>NUCLEOTIDE SEQUENCE</scope>
    <source>
        <strain evidence="1">ATCC 28755</strain>
    </source>
</reference>
<proteinExistence type="predicted"/>
<organism evidence="1 2">
    <name type="scientific">Hygrophoropsis aurantiaca</name>
    <dbReference type="NCBI Taxonomy" id="72124"/>
    <lineage>
        <taxon>Eukaryota</taxon>
        <taxon>Fungi</taxon>
        <taxon>Dikarya</taxon>
        <taxon>Basidiomycota</taxon>
        <taxon>Agaricomycotina</taxon>
        <taxon>Agaricomycetes</taxon>
        <taxon>Agaricomycetidae</taxon>
        <taxon>Boletales</taxon>
        <taxon>Coniophorineae</taxon>
        <taxon>Hygrophoropsidaceae</taxon>
        <taxon>Hygrophoropsis</taxon>
    </lineage>
</organism>
<dbReference type="EMBL" id="MU267772">
    <property type="protein sequence ID" value="KAH7909216.1"/>
    <property type="molecule type" value="Genomic_DNA"/>
</dbReference>
<evidence type="ECO:0000313" key="2">
    <source>
        <dbReference type="Proteomes" id="UP000790377"/>
    </source>
</evidence>
<dbReference type="Proteomes" id="UP000790377">
    <property type="component" value="Unassembled WGS sequence"/>
</dbReference>
<sequence length="660" mass="71877">MASDQQVSLAVAPRGSSTHLNKPARQVVPAFLQKLYEMVNDPADHDLIRWSDAGDSFFVLDQERFASEVLGRWFKHKNFSSFVRQLNMYGFHKIPHLQQGVLKSEADTEFWNFEHPHFLRGQPDMLCLIQRKKQATNAGEEPTTGARDATNISAAVGTLSAGQLIDINSIVNGISAIKRHQEAISSDLNDLRNSNQHLWQEAMTARERHKKHQDTINRILKFLASVFGHGDSPMHKDDGNHSPSQAVVARKPQRLLIGGSGTKKGTEINEIVDEDSRSSLNGQSPSSIPYFTTTDTPTATSATAPSIPPSEAFGPSRETSPRFASVGPPSPPNFIDNNSTSRESYPQDARSTQPNSIYARTAHQPPPSTHSHPARITSADNPPNNNDAVVQAALTSVMQSPTQMQKLLAALSQQTNYTIPDAPSLPQSATQLTPYDAHMDLSRNFSPEHFAYNPSPLSLLSGSAQDVIPLESMAQNDERLQKTYQNASEINADVDTLSTSIHSLIESLGIDPSTLATSGDGSAGGQDMFAMDGGTHEMGMPPDLENMQGDFDFNSFLTDLTRGDEGDADLDRLADKLDPSASRGTSPNVLNPSSEQLHAFLDEVASQDGTETPVRQPHASPTVQTSRARKRKSDVIDVGANYTAVGSSTSEEGNKIKRKR</sequence>
<accession>A0ACB8A6X3</accession>
<keyword evidence="2" id="KW-1185">Reference proteome</keyword>
<name>A0ACB8A6X3_9AGAM</name>
<evidence type="ECO:0000313" key="1">
    <source>
        <dbReference type="EMBL" id="KAH7909216.1"/>
    </source>
</evidence>
<gene>
    <name evidence="1" type="ORF">BJ138DRAFT_1067434</name>
</gene>